<evidence type="ECO:0000313" key="8">
    <source>
        <dbReference type="Proteomes" id="UP000182427"/>
    </source>
</evidence>
<dbReference type="Proteomes" id="UP000182427">
    <property type="component" value="Chromosome I"/>
</dbReference>
<keyword evidence="4" id="KW-0408">Iron</keyword>
<dbReference type="GO" id="GO:0016491">
    <property type="term" value="F:oxidoreductase activity"/>
    <property type="evidence" value="ECO:0007669"/>
    <property type="project" value="UniProtKB-KW"/>
</dbReference>
<keyword evidence="5" id="KW-0411">Iron-sulfur</keyword>
<feature type="signal peptide" evidence="6">
    <location>
        <begin position="1"/>
        <end position="22"/>
    </location>
</feature>
<sequence length="546" mass="60524">MIASARFLVPTFLLSLAASAFAASPAPKPVSADLVVYGGTASGVMTAYSAAKQGLHVVLLEPTRHLGGMVTGGLSATDYAYFPIIGGYTREFYKEAATTYGKGDLDHPTDFLSEPKVGEAIFNRWLKEAKVDVRFGERIKEHGGVEMKGKQVTAFVTEDGTRWEGKIFADCSYEGDAMAEAHVSYVIGREGEEVYNESLAGVRPETPKHQFLWKISPYDDAHKLLPYVDPGPLAKGGSGDKKVQAYNFRLILTNDPANKMPWTKPAGYDAKQFALLTRYVQSYKEHTGKDPVLATVTNPVCFDHAKCDFNNNGPFSTDFIGKSWTYPDASFADREAIWKAHMKYTQDFFYFLATDPSVPQSLRDDTNKWGRAKDEFTDSDGWPRQLYIREGRRMTGMYVMHQADLQTDRTKPDSIAMGSYNSDSHNIQRVAMPDGSVFNEGDVQVAVQPYEISFRAILPKQEQVTNLLVPVCLSASHVAYSSVRMEPQYMMIGQAAGVTAALAIQGNTPVQQVSVDKLQTILRKDGTILHLDQQAHRAQSRIHPQP</sequence>
<protein>
    <submittedName>
        <fullName evidence="7">FAD dependent oxidoreductase</fullName>
    </submittedName>
</protein>
<dbReference type="Gene3D" id="3.50.50.60">
    <property type="entry name" value="FAD/NAD(P)-binding domain"/>
    <property type="match status" value="1"/>
</dbReference>
<accession>A0A1G7KIH3</accession>
<keyword evidence="2" id="KW-0479">Metal-binding</keyword>
<keyword evidence="6" id="KW-0732">Signal</keyword>
<feature type="chain" id="PRO_5009241658" evidence="6">
    <location>
        <begin position="23"/>
        <end position="546"/>
    </location>
</feature>
<evidence type="ECO:0000256" key="4">
    <source>
        <dbReference type="ARBA" id="ARBA00023004"/>
    </source>
</evidence>
<keyword evidence="8" id="KW-1185">Reference proteome</keyword>
<name>A0A1G7KIH3_9BACT</name>
<dbReference type="GO" id="GO:0046872">
    <property type="term" value="F:metal ion binding"/>
    <property type="evidence" value="ECO:0007669"/>
    <property type="project" value="UniProtKB-KW"/>
</dbReference>
<dbReference type="EMBL" id="LT629690">
    <property type="protein sequence ID" value="SDF36824.1"/>
    <property type="molecule type" value="Genomic_DNA"/>
</dbReference>
<dbReference type="PANTHER" id="PTHR43498">
    <property type="entry name" value="FERREDOXIN:COB-COM HETERODISULFIDE REDUCTASE SUBUNIT A"/>
    <property type="match status" value="1"/>
</dbReference>
<evidence type="ECO:0000256" key="3">
    <source>
        <dbReference type="ARBA" id="ARBA00023002"/>
    </source>
</evidence>
<evidence type="ECO:0000313" key="7">
    <source>
        <dbReference type="EMBL" id="SDF36824.1"/>
    </source>
</evidence>
<dbReference type="SUPFAM" id="SSF51905">
    <property type="entry name" value="FAD/NAD(P)-binding domain"/>
    <property type="match status" value="1"/>
</dbReference>
<proteinExistence type="predicted"/>
<keyword evidence="3" id="KW-0560">Oxidoreductase</keyword>
<keyword evidence="1" id="KW-0004">4Fe-4S</keyword>
<gene>
    <name evidence="7" type="ORF">SAMN05444167_2193</name>
</gene>
<dbReference type="Pfam" id="PF12831">
    <property type="entry name" value="FAD_oxidored"/>
    <property type="match status" value="1"/>
</dbReference>
<dbReference type="RefSeq" id="WP_083345166.1">
    <property type="nucleotide sequence ID" value="NZ_LT629690.1"/>
</dbReference>
<dbReference type="OrthoDB" id="9777740at2"/>
<evidence type="ECO:0000256" key="1">
    <source>
        <dbReference type="ARBA" id="ARBA00022485"/>
    </source>
</evidence>
<organism evidence="7 8">
    <name type="scientific">Terriglobus roseus</name>
    <dbReference type="NCBI Taxonomy" id="392734"/>
    <lineage>
        <taxon>Bacteria</taxon>
        <taxon>Pseudomonadati</taxon>
        <taxon>Acidobacteriota</taxon>
        <taxon>Terriglobia</taxon>
        <taxon>Terriglobales</taxon>
        <taxon>Acidobacteriaceae</taxon>
        <taxon>Terriglobus</taxon>
    </lineage>
</organism>
<evidence type="ECO:0000256" key="6">
    <source>
        <dbReference type="SAM" id="SignalP"/>
    </source>
</evidence>
<dbReference type="InterPro" id="IPR036188">
    <property type="entry name" value="FAD/NAD-bd_sf"/>
</dbReference>
<dbReference type="InterPro" id="IPR039650">
    <property type="entry name" value="HdrA-like"/>
</dbReference>
<evidence type="ECO:0000256" key="2">
    <source>
        <dbReference type="ARBA" id="ARBA00022723"/>
    </source>
</evidence>
<evidence type="ECO:0000256" key="5">
    <source>
        <dbReference type="ARBA" id="ARBA00023014"/>
    </source>
</evidence>
<dbReference type="GO" id="GO:0051539">
    <property type="term" value="F:4 iron, 4 sulfur cluster binding"/>
    <property type="evidence" value="ECO:0007669"/>
    <property type="project" value="UniProtKB-KW"/>
</dbReference>
<dbReference type="AlphaFoldDB" id="A0A1G7KIH3"/>
<dbReference type="PANTHER" id="PTHR43498:SF1">
    <property type="entry name" value="COB--COM HETERODISULFIDE REDUCTASE IRON-SULFUR SUBUNIT A"/>
    <property type="match status" value="1"/>
</dbReference>
<reference evidence="7 8" key="1">
    <citation type="submission" date="2016-10" db="EMBL/GenBank/DDBJ databases">
        <authorList>
            <person name="de Groot N.N."/>
        </authorList>
    </citation>
    <scope>NUCLEOTIDE SEQUENCE [LARGE SCALE GENOMIC DNA]</scope>
    <source>
        <strain evidence="7 8">GAS232</strain>
    </source>
</reference>